<evidence type="ECO:0000313" key="1">
    <source>
        <dbReference type="EMBL" id="KAJ1170749.1"/>
    </source>
</evidence>
<accession>A0AAV7T2L8</accession>
<sequence>MPSGNPAENLPASLNDNCFFEALLQFCPMATAKELSVTDRTDNPTFSALDTTMVLQEITVEGRRLEGMEPNISMLTAEIKSICMDIPGFQNHVMDL</sequence>
<dbReference type="Proteomes" id="UP001066276">
    <property type="component" value="Chromosome 4_1"/>
</dbReference>
<dbReference type="EMBL" id="JANPWB010000007">
    <property type="protein sequence ID" value="KAJ1170749.1"/>
    <property type="molecule type" value="Genomic_DNA"/>
</dbReference>
<organism evidence="1 2">
    <name type="scientific">Pleurodeles waltl</name>
    <name type="common">Iberian ribbed newt</name>
    <dbReference type="NCBI Taxonomy" id="8319"/>
    <lineage>
        <taxon>Eukaryota</taxon>
        <taxon>Metazoa</taxon>
        <taxon>Chordata</taxon>
        <taxon>Craniata</taxon>
        <taxon>Vertebrata</taxon>
        <taxon>Euteleostomi</taxon>
        <taxon>Amphibia</taxon>
        <taxon>Batrachia</taxon>
        <taxon>Caudata</taxon>
        <taxon>Salamandroidea</taxon>
        <taxon>Salamandridae</taxon>
        <taxon>Pleurodelinae</taxon>
        <taxon>Pleurodeles</taxon>
    </lineage>
</organism>
<evidence type="ECO:0000313" key="2">
    <source>
        <dbReference type="Proteomes" id="UP001066276"/>
    </source>
</evidence>
<gene>
    <name evidence="1" type="ORF">NDU88_002621</name>
</gene>
<proteinExistence type="predicted"/>
<keyword evidence="2" id="KW-1185">Reference proteome</keyword>
<dbReference type="AlphaFoldDB" id="A0AAV7T2L8"/>
<name>A0AAV7T2L8_PLEWA</name>
<protein>
    <submittedName>
        <fullName evidence="1">Uncharacterized protein</fullName>
    </submittedName>
</protein>
<reference evidence="1" key="1">
    <citation type="journal article" date="2022" name="bioRxiv">
        <title>Sequencing and chromosome-scale assembly of the giantPleurodeles waltlgenome.</title>
        <authorList>
            <person name="Brown T."/>
            <person name="Elewa A."/>
            <person name="Iarovenko S."/>
            <person name="Subramanian E."/>
            <person name="Araus A.J."/>
            <person name="Petzold A."/>
            <person name="Susuki M."/>
            <person name="Suzuki K.-i.T."/>
            <person name="Hayashi T."/>
            <person name="Toyoda A."/>
            <person name="Oliveira C."/>
            <person name="Osipova E."/>
            <person name="Leigh N.D."/>
            <person name="Simon A."/>
            <person name="Yun M.H."/>
        </authorList>
    </citation>
    <scope>NUCLEOTIDE SEQUENCE</scope>
    <source>
        <strain evidence="1">20211129_DDA</strain>
        <tissue evidence="1">Liver</tissue>
    </source>
</reference>
<comment type="caution">
    <text evidence="1">The sequence shown here is derived from an EMBL/GenBank/DDBJ whole genome shotgun (WGS) entry which is preliminary data.</text>
</comment>